<evidence type="ECO:0000256" key="2">
    <source>
        <dbReference type="ARBA" id="ARBA00023125"/>
    </source>
</evidence>
<gene>
    <name evidence="7" type="ORF">BOX15_Mlig007799g1</name>
</gene>
<keyword evidence="1" id="KW-0805">Transcription regulation</keyword>
<feature type="coiled-coil region" evidence="4">
    <location>
        <begin position="126"/>
        <end position="167"/>
    </location>
</feature>
<dbReference type="InterPro" id="IPR000837">
    <property type="entry name" value="AP-1"/>
</dbReference>
<dbReference type="Proteomes" id="UP000215902">
    <property type="component" value="Unassembled WGS sequence"/>
</dbReference>
<comment type="caution">
    <text evidence="7">The sequence shown here is derived from an EMBL/GenBank/DDBJ whole genome shotgun (WGS) entry which is preliminary data.</text>
</comment>
<dbReference type="PANTHER" id="PTHR23351:SF24">
    <property type="entry name" value="ACTIVATING TRANSCRIPTION FACTOR 3-RELATED"/>
    <property type="match status" value="1"/>
</dbReference>
<reference evidence="7 8" key="1">
    <citation type="submission" date="2017-06" db="EMBL/GenBank/DDBJ databases">
        <title>A platform for efficient transgenesis in Macrostomum lignano, a flatworm model organism for stem cell research.</title>
        <authorList>
            <person name="Berezikov E."/>
        </authorList>
    </citation>
    <scope>NUCLEOTIDE SEQUENCE [LARGE SCALE GENOMIC DNA]</scope>
    <source>
        <strain evidence="7">DV1</strain>
        <tissue evidence="7">Whole organism</tissue>
    </source>
</reference>
<dbReference type="Pfam" id="PF00170">
    <property type="entry name" value="bZIP_1"/>
    <property type="match status" value="1"/>
</dbReference>
<organism evidence="7 8">
    <name type="scientific">Macrostomum lignano</name>
    <dbReference type="NCBI Taxonomy" id="282301"/>
    <lineage>
        <taxon>Eukaryota</taxon>
        <taxon>Metazoa</taxon>
        <taxon>Spiralia</taxon>
        <taxon>Lophotrochozoa</taxon>
        <taxon>Platyhelminthes</taxon>
        <taxon>Rhabditophora</taxon>
        <taxon>Macrostomorpha</taxon>
        <taxon>Macrostomida</taxon>
        <taxon>Macrostomidae</taxon>
        <taxon>Macrostomum</taxon>
    </lineage>
</organism>
<dbReference type="GO" id="GO:0000978">
    <property type="term" value="F:RNA polymerase II cis-regulatory region sequence-specific DNA binding"/>
    <property type="evidence" value="ECO:0007669"/>
    <property type="project" value="TreeGrafter"/>
</dbReference>
<dbReference type="AlphaFoldDB" id="A0A267EFR8"/>
<feature type="domain" description="BZIP" evidence="6">
    <location>
        <begin position="101"/>
        <end position="164"/>
    </location>
</feature>
<evidence type="ECO:0000256" key="1">
    <source>
        <dbReference type="ARBA" id="ARBA00023015"/>
    </source>
</evidence>
<name>A0A267EFR8_9PLAT</name>
<evidence type="ECO:0000313" key="7">
    <source>
        <dbReference type="EMBL" id="PAA60306.1"/>
    </source>
</evidence>
<evidence type="ECO:0000313" key="8">
    <source>
        <dbReference type="Proteomes" id="UP000215902"/>
    </source>
</evidence>
<dbReference type="PROSITE" id="PS50217">
    <property type="entry name" value="BZIP"/>
    <property type="match status" value="1"/>
</dbReference>
<sequence>MVKSLKFLRHRRTDTGYFSEFLIAKTPNDLENREPQQQIVLAAAPAVQQPLQHQQLAMVPAAIDLQAWPASQEVVISSAAAVAPQVPPQQAPRPAAASLNSYRLARRRERNRAAAAKCRQRRQDRLETLADCVRDLEAANGDLEAEVAELAAARAQLEAQLRSHRAHCQLPGPMPADADDSQFLSSSPSSPSSVWLAAPPTPQTPHEPPQARRPASLSLQPAPPPDSELPSLTTPRGCGSGLTPFLLTPQSAVKLETACVQLSH</sequence>
<feature type="compositionally biased region" description="Pro residues" evidence="5">
    <location>
        <begin position="199"/>
        <end position="208"/>
    </location>
</feature>
<dbReference type="Gene3D" id="1.20.5.170">
    <property type="match status" value="1"/>
</dbReference>
<evidence type="ECO:0000259" key="6">
    <source>
        <dbReference type="PROSITE" id="PS50217"/>
    </source>
</evidence>
<dbReference type="GO" id="GO:0005634">
    <property type="term" value="C:nucleus"/>
    <property type="evidence" value="ECO:0007669"/>
    <property type="project" value="TreeGrafter"/>
</dbReference>
<dbReference type="EMBL" id="NIVC01002164">
    <property type="protein sequence ID" value="PAA60306.1"/>
    <property type="molecule type" value="Genomic_DNA"/>
</dbReference>
<keyword evidence="3" id="KW-0804">Transcription</keyword>
<dbReference type="PROSITE" id="PS00036">
    <property type="entry name" value="BZIP_BASIC"/>
    <property type="match status" value="1"/>
</dbReference>
<keyword evidence="4" id="KW-0175">Coiled coil</keyword>
<dbReference type="SUPFAM" id="SSF57959">
    <property type="entry name" value="Leucine zipper domain"/>
    <property type="match status" value="1"/>
</dbReference>
<evidence type="ECO:0000256" key="4">
    <source>
        <dbReference type="SAM" id="Coils"/>
    </source>
</evidence>
<dbReference type="InterPro" id="IPR046347">
    <property type="entry name" value="bZIP_sf"/>
</dbReference>
<protein>
    <recommendedName>
        <fullName evidence="6">BZIP domain-containing protein</fullName>
    </recommendedName>
</protein>
<dbReference type="GO" id="GO:0000981">
    <property type="term" value="F:DNA-binding transcription factor activity, RNA polymerase II-specific"/>
    <property type="evidence" value="ECO:0007669"/>
    <property type="project" value="TreeGrafter"/>
</dbReference>
<feature type="region of interest" description="Disordered" evidence="5">
    <location>
        <begin position="168"/>
        <end position="244"/>
    </location>
</feature>
<proteinExistence type="predicted"/>
<dbReference type="PRINTS" id="PR00042">
    <property type="entry name" value="LEUZIPPRFOS"/>
</dbReference>
<evidence type="ECO:0000256" key="5">
    <source>
        <dbReference type="SAM" id="MobiDB-lite"/>
    </source>
</evidence>
<dbReference type="STRING" id="282301.A0A267EFR8"/>
<evidence type="ECO:0000256" key="3">
    <source>
        <dbReference type="ARBA" id="ARBA00023163"/>
    </source>
</evidence>
<accession>A0A267EFR8</accession>
<dbReference type="InterPro" id="IPR004827">
    <property type="entry name" value="bZIP"/>
</dbReference>
<dbReference type="PANTHER" id="PTHR23351">
    <property type="entry name" value="FOS TRANSCRIPTION FACTOR-RELATED"/>
    <property type="match status" value="1"/>
</dbReference>
<keyword evidence="8" id="KW-1185">Reference proteome</keyword>
<dbReference type="SMART" id="SM00338">
    <property type="entry name" value="BRLZ"/>
    <property type="match status" value="1"/>
</dbReference>
<keyword evidence="2" id="KW-0238">DNA-binding</keyword>